<dbReference type="OrthoDB" id="3923077at2759"/>
<feature type="transmembrane region" description="Helical" evidence="6">
    <location>
        <begin position="311"/>
        <end position="331"/>
    </location>
</feature>
<feature type="transmembrane region" description="Helical" evidence="6">
    <location>
        <begin position="184"/>
        <end position="206"/>
    </location>
</feature>
<feature type="transmembrane region" description="Helical" evidence="6">
    <location>
        <begin position="72"/>
        <end position="95"/>
    </location>
</feature>
<evidence type="ECO:0000256" key="3">
    <source>
        <dbReference type="ARBA" id="ARBA00022989"/>
    </source>
</evidence>
<dbReference type="PANTHER" id="PTHR33048">
    <property type="entry name" value="PTH11-LIKE INTEGRAL MEMBRANE PROTEIN (AFU_ORTHOLOGUE AFUA_5G11245)"/>
    <property type="match status" value="1"/>
</dbReference>
<feature type="transmembrane region" description="Helical" evidence="6">
    <location>
        <begin position="269"/>
        <end position="291"/>
    </location>
</feature>
<evidence type="ECO:0000259" key="7">
    <source>
        <dbReference type="Pfam" id="PF20684"/>
    </source>
</evidence>
<comment type="subcellular location">
    <subcellularLocation>
        <location evidence="1">Membrane</location>
        <topology evidence="1">Multi-pass membrane protein</topology>
    </subcellularLocation>
</comment>
<protein>
    <recommendedName>
        <fullName evidence="7">Rhodopsin domain-containing protein</fullName>
    </recommendedName>
</protein>
<organism evidence="8 9">
    <name type="scientific">Aspergillus ochraceoroseus IBT 24754</name>
    <dbReference type="NCBI Taxonomy" id="1392256"/>
    <lineage>
        <taxon>Eukaryota</taxon>
        <taxon>Fungi</taxon>
        <taxon>Dikarya</taxon>
        <taxon>Ascomycota</taxon>
        <taxon>Pezizomycotina</taxon>
        <taxon>Eurotiomycetes</taxon>
        <taxon>Eurotiomycetidae</taxon>
        <taxon>Eurotiales</taxon>
        <taxon>Aspergillaceae</taxon>
        <taxon>Aspergillus</taxon>
        <taxon>Aspergillus subgen. Nidulantes</taxon>
    </lineage>
</organism>
<evidence type="ECO:0000256" key="2">
    <source>
        <dbReference type="ARBA" id="ARBA00022692"/>
    </source>
</evidence>
<comment type="caution">
    <text evidence="8">The sequence shown here is derived from an EMBL/GenBank/DDBJ whole genome shotgun (WGS) entry which is preliminary data.</text>
</comment>
<comment type="similarity">
    <text evidence="5">Belongs to the SAT4 family.</text>
</comment>
<dbReference type="Proteomes" id="UP000244073">
    <property type="component" value="Unassembled WGS sequence"/>
</dbReference>
<evidence type="ECO:0000256" key="6">
    <source>
        <dbReference type="SAM" id="Phobius"/>
    </source>
</evidence>
<feature type="transmembrane region" description="Helical" evidence="6">
    <location>
        <begin position="237"/>
        <end position="257"/>
    </location>
</feature>
<accession>A0A2T5M0I2</accession>
<feature type="transmembrane region" description="Helical" evidence="6">
    <location>
        <begin position="156"/>
        <end position="177"/>
    </location>
</feature>
<evidence type="ECO:0000256" key="1">
    <source>
        <dbReference type="ARBA" id="ARBA00004141"/>
    </source>
</evidence>
<dbReference type="RefSeq" id="XP_040753432.1">
    <property type="nucleotide sequence ID" value="XM_040892594.1"/>
</dbReference>
<reference evidence="8 9" key="1">
    <citation type="journal article" date="2018" name="Proc. Natl. Acad. Sci. U.S.A.">
        <title>Linking secondary metabolites to gene clusters through genome sequencing of six diverse Aspergillus species.</title>
        <authorList>
            <person name="Kaerboelling I."/>
            <person name="Vesth T.C."/>
            <person name="Frisvad J.C."/>
            <person name="Nybo J.L."/>
            <person name="Theobald S."/>
            <person name="Kuo A."/>
            <person name="Bowyer P."/>
            <person name="Matsuda Y."/>
            <person name="Mondo S."/>
            <person name="Lyhne E.K."/>
            <person name="Kogle M.E."/>
            <person name="Clum A."/>
            <person name="Lipzen A."/>
            <person name="Salamov A."/>
            <person name="Ngan C.Y."/>
            <person name="Daum C."/>
            <person name="Chiniquy J."/>
            <person name="Barry K."/>
            <person name="LaButti K."/>
            <person name="Haridas S."/>
            <person name="Simmons B.A."/>
            <person name="Magnuson J.K."/>
            <person name="Mortensen U.H."/>
            <person name="Larsen T.O."/>
            <person name="Grigoriev I.V."/>
            <person name="Baker S.E."/>
            <person name="Andersen M.R."/>
        </authorList>
    </citation>
    <scope>NUCLEOTIDE SEQUENCE [LARGE SCALE GENOMIC DNA]</scope>
    <source>
        <strain evidence="8 9">IBT 24754</strain>
    </source>
</reference>
<feature type="transmembrane region" description="Helical" evidence="6">
    <location>
        <begin position="107"/>
        <end position="125"/>
    </location>
</feature>
<keyword evidence="3 6" id="KW-1133">Transmembrane helix</keyword>
<dbReference type="EMBL" id="MSFN02000003">
    <property type="protein sequence ID" value="PTU22040.1"/>
    <property type="molecule type" value="Genomic_DNA"/>
</dbReference>
<dbReference type="InterPro" id="IPR052337">
    <property type="entry name" value="SAT4-like"/>
</dbReference>
<dbReference type="VEuPathDB" id="FungiDB:P175DRAFT_0210244"/>
<keyword evidence="2 6" id="KW-0812">Transmembrane</keyword>
<evidence type="ECO:0000256" key="5">
    <source>
        <dbReference type="ARBA" id="ARBA00038359"/>
    </source>
</evidence>
<dbReference type="InterPro" id="IPR049326">
    <property type="entry name" value="Rhodopsin_dom_fungi"/>
</dbReference>
<evidence type="ECO:0000313" key="8">
    <source>
        <dbReference type="EMBL" id="PTU22040.1"/>
    </source>
</evidence>
<name>A0A2T5M0I2_9EURO</name>
<dbReference type="AlphaFoldDB" id="A0A2T5M0I2"/>
<dbReference type="Pfam" id="PF20684">
    <property type="entry name" value="Fung_rhodopsin"/>
    <property type="match status" value="1"/>
</dbReference>
<dbReference type="PANTHER" id="PTHR33048:SF96">
    <property type="entry name" value="INTEGRAL MEMBRANE PROTEIN"/>
    <property type="match status" value="1"/>
</dbReference>
<dbReference type="GeneID" id="63809476"/>
<sequence length="400" mass="44177">MGSQGQISEALCSLPESLAQSGKPKIEISRQSRLIRSRSTRGDDAIEAAGIFHYACLSPTDGRVTAMDRRGVLVYDVSIVFLALIWVMVPLRLYVRIGMKRAFGYDDFFLILSLIFCSTHLILPLCEPVCNVRADVTTFSPGGMEDNLRCFFVGQLFYVLASGTIKISFCFSLYRLLVTRWKQLFVCGIMIVVSIIGLFYFFWLLFQCNPVAYFWQRVTNPGGGSCLVPTTMVGAVYAHAVVMLLSDTFLAVLPIFIVKDLQMGWKSKLSVVGILAIGSLPSVATIVRITLIRSLEKQPRAFDFLGLVVDFVIWSVVEAGASIIAVSATALRPLATKISLVSSLEFSRERQTGFTTGTHKDIPLNTFDIPRSISHEAILADEERQGSSNSVYTAHEGHEA</sequence>
<evidence type="ECO:0000313" key="9">
    <source>
        <dbReference type="Proteomes" id="UP000244073"/>
    </source>
</evidence>
<feature type="domain" description="Rhodopsin" evidence="7">
    <location>
        <begin position="91"/>
        <end position="336"/>
    </location>
</feature>
<evidence type="ECO:0000256" key="4">
    <source>
        <dbReference type="ARBA" id="ARBA00023136"/>
    </source>
</evidence>
<gene>
    <name evidence="8" type="ORF">P175DRAFT_0210244</name>
</gene>
<proteinExistence type="inferred from homology"/>
<keyword evidence="4 6" id="KW-0472">Membrane</keyword>
<dbReference type="GO" id="GO:0016020">
    <property type="term" value="C:membrane"/>
    <property type="evidence" value="ECO:0007669"/>
    <property type="project" value="UniProtKB-SubCell"/>
</dbReference>